<evidence type="ECO:0000259" key="1">
    <source>
        <dbReference type="Pfam" id="PF00590"/>
    </source>
</evidence>
<dbReference type="GO" id="GO:0008168">
    <property type="term" value="F:methyltransferase activity"/>
    <property type="evidence" value="ECO:0007669"/>
    <property type="project" value="UniProtKB-KW"/>
</dbReference>
<proteinExistence type="predicted"/>
<gene>
    <name evidence="2" type="ORF">TQ33_0822</name>
</gene>
<dbReference type="STRING" id="914150.TQ33_0822"/>
<organism evidence="2 3">
    <name type="scientific">Kangiella geojedonensis</name>
    <dbReference type="NCBI Taxonomy" id="914150"/>
    <lineage>
        <taxon>Bacteria</taxon>
        <taxon>Pseudomonadati</taxon>
        <taxon>Pseudomonadota</taxon>
        <taxon>Gammaproteobacteria</taxon>
        <taxon>Kangiellales</taxon>
        <taxon>Kangiellaceae</taxon>
        <taxon>Kangiella</taxon>
    </lineage>
</organism>
<dbReference type="AlphaFoldDB" id="A0A0F6TQC0"/>
<dbReference type="Pfam" id="PF00590">
    <property type="entry name" value="TP_methylase"/>
    <property type="match status" value="1"/>
</dbReference>
<dbReference type="CDD" id="cd19916">
    <property type="entry name" value="OphMA_like"/>
    <property type="match status" value="1"/>
</dbReference>
<dbReference type="SUPFAM" id="SSF53790">
    <property type="entry name" value="Tetrapyrrole methylase"/>
    <property type="match status" value="1"/>
</dbReference>
<evidence type="ECO:0000313" key="3">
    <source>
        <dbReference type="Proteomes" id="UP000034071"/>
    </source>
</evidence>
<dbReference type="Gene3D" id="3.40.1010.10">
    <property type="entry name" value="Cobalt-precorrin-4 Transmethylase, Domain 1"/>
    <property type="match status" value="1"/>
</dbReference>
<reference evidence="2 3" key="1">
    <citation type="submission" date="2015-02" db="EMBL/GenBank/DDBJ databases">
        <title>Complete genome sequence of Kangiella geojedonensis strain YCS-5T.</title>
        <authorList>
            <person name="Kim K.M."/>
        </authorList>
    </citation>
    <scope>NUCLEOTIDE SEQUENCE [LARGE SCALE GENOMIC DNA]</scope>
    <source>
        <strain evidence="2 3">YCS-5</strain>
    </source>
</reference>
<keyword evidence="2" id="KW-0489">Methyltransferase</keyword>
<dbReference type="HOGENOM" id="CLU_094174_0_0_6"/>
<dbReference type="KEGG" id="kge:TQ33_0822"/>
<feature type="domain" description="Tetrapyrrole methylase" evidence="1">
    <location>
        <begin position="12"/>
        <end position="211"/>
    </location>
</feature>
<keyword evidence="2" id="KW-0808">Transferase</keyword>
<keyword evidence="3" id="KW-1185">Reference proteome</keyword>
<name>A0A0F6TQC0_9GAMM</name>
<dbReference type="InterPro" id="IPR035996">
    <property type="entry name" value="4pyrrol_Methylase_sf"/>
</dbReference>
<dbReference type="InterPro" id="IPR014777">
    <property type="entry name" value="4pyrrole_Mease_sub1"/>
</dbReference>
<protein>
    <submittedName>
        <fullName evidence="2">Uroporphyrin-III C-methyltransferase</fullName>
    </submittedName>
</protein>
<accession>A0A0F6TQC0</accession>
<sequence length="268" mass="29592">MNTNNKTSTGSLTCIGTGITLAGQITTLSKNYLEEAESVFGILPDKLSEDWVKSLNPSYESLQYLYAEGKSRRQTYQDMTEVVCQAVRDGKKVVLALYGHPGIFACVGHFAIERLIGEGYPAQMLPGVSADACLYADLGFDPGTTGCQAYEATQFLFSGVPLNTSAYTILWQIGLAGEHTLKTFKTTAQNLEASVRILNKWYPLEHEMILYEAPFIPVQKPRIDRFMLKDLPKMDITSISTLVIPPLTGLKLDKNALDEFGLDIKDFG</sequence>
<dbReference type="RefSeq" id="WP_218915790.1">
    <property type="nucleotide sequence ID" value="NZ_CP010975.1"/>
</dbReference>
<dbReference type="InterPro" id="IPR000878">
    <property type="entry name" value="4pyrrol_Mease"/>
</dbReference>
<dbReference type="EMBL" id="CP010975">
    <property type="protein sequence ID" value="AKE51794.1"/>
    <property type="molecule type" value="Genomic_DNA"/>
</dbReference>
<dbReference type="Proteomes" id="UP000034071">
    <property type="component" value="Chromosome"/>
</dbReference>
<evidence type="ECO:0000313" key="2">
    <source>
        <dbReference type="EMBL" id="AKE51794.1"/>
    </source>
</evidence>
<dbReference type="GO" id="GO:0032259">
    <property type="term" value="P:methylation"/>
    <property type="evidence" value="ECO:0007669"/>
    <property type="project" value="UniProtKB-KW"/>
</dbReference>